<evidence type="ECO:0000256" key="1">
    <source>
        <dbReference type="SAM" id="MobiDB-lite"/>
    </source>
</evidence>
<dbReference type="EMBL" id="QGTR01000004">
    <property type="protein sequence ID" value="PWV99121.1"/>
    <property type="molecule type" value="Genomic_DNA"/>
</dbReference>
<dbReference type="RefSeq" id="WP_110033268.1">
    <property type="nucleotide sequence ID" value="NZ_QGTR01000004.1"/>
</dbReference>
<dbReference type="AlphaFoldDB" id="A0A317PFZ5"/>
<evidence type="ECO:0000313" key="3">
    <source>
        <dbReference type="EMBL" id="PWV99121.1"/>
    </source>
</evidence>
<feature type="chain" id="PRO_5016307830" evidence="2">
    <location>
        <begin position="24"/>
        <end position="411"/>
    </location>
</feature>
<protein>
    <submittedName>
        <fullName evidence="3">Uncharacterized protein</fullName>
    </submittedName>
</protein>
<dbReference type="Proteomes" id="UP000246352">
    <property type="component" value="Unassembled WGS sequence"/>
</dbReference>
<feature type="compositionally biased region" description="Basic and acidic residues" evidence="1">
    <location>
        <begin position="142"/>
        <end position="151"/>
    </location>
</feature>
<gene>
    <name evidence="3" type="ORF">DFR52_104413</name>
</gene>
<sequence>MRLMPARAALSALAALGAFPAMPAAADAVSYSGHIGSLPVIVELTTSGGITPQVGRYAYRSKGVDIPLHLSVHAGGLRIMEESACTEALCRTAGGDLVTEAPIGAEWTLPGAVGDKRLRGTWRALPNGRTLQIDLQLRARRAEGDGSRDPFEALTGSAPDPAADDTADPVVSTAERPYDFLRMEIAFDRGPELPFGDGVIRMDTDPRNGLDYPVIVSLAGADPAPLNAYLAQQRLQAEAPAFACAATAYLGFGWSGSPSDGSDGFDGNWSVRPEHLTSRLMGFAESGSYFCAGAYPDNFTRDHLVDAVTGRPIDADRLLAGWNGDAAGPDLSAYVNARRDRSDSQREADCGLDDLVRTHLGVYFRQHSLVFTLKDLPHAIFACTDDLLEIPLSQARPLLTDAGAAYFAAFD</sequence>
<feature type="region of interest" description="Disordered" evidence="1">
    <location>
        <begin position="142"/>
        <end position="171"/>
    </location>
</feature>
<keyword evidence="4" id="KW-1185">Reference proteome</keyword>
<organism evidence="3 4">
    <name type="scientific">Hoeflea marina</name>
    <dbReference type="NCBI Taxonomy" id="274592"/>
    <lineage>
        <taxon>Bacteria</taxon>
        <taxon>Pseudomonadati</taxon>
        <taxon>Pseudomonadota</taxon>
        <taxon>Alphaproteobacteria</taxon>
        <taxon>Hyphomicrobiales</taxon>
        <taxon>Rhizobiaceae</taxon>
        <taxon>Hoeflea</taxon>
    </lineage>
</organism>
<evidence type="ECO:0000256" key="2">
    <source>
        <dbReference type="SAM" id="SignalP"/>
    </source>
</evidence>
<reference evidence="3 4" key="1">
    <citation type="submission" date="2018-05" db="EMBL/GenBank/DDBJ databases">
        <title>Genomic Encyclopedia of Type Strains, Phase IV (KMG-IV): sequencing the most valuable type-strain genomes for metagenomic binning, comparative biology and taxonomic classification.</title>
        <authorList>
            <person name="Goeker M."/>
        </authorList>
    </citation>
    <scope>NUCLEOTIDE SEQUENCE [LARGE SCALE GENOMIC DNA]</scope>
    <source>
        <strain evidence="3 4">DSM 16791</strain>
    </source>
</reference>
<feature type="signal peptide" evidence="2">
    <location>
        <begin position="1"/>
        <end position="23"/>
    </location>
</feature>
<name>A0A317PFZ5_9HYPH</name>
<evidence type="ECO:0000313" key="4">
    <source>
        <dbReference type="Proteomes" id="UP000246352"/>
    </source>
</evidence>
<keyword evidence="2" id="KW-0732">Signal</keyword>
<proteinExistence type="predicted"/>
<accession>A0A317PFZ5</accession>
<dbReference type="OrthoDB" id="7170174at2"/>
<comment type="caution">
    <text evidence="3">The sequence shown here is derived from an EMBL/GenBank/DDBJ whole genome shotgun (WGS) entry which is preliminary data.</text>
</comment>